<dbReference type="PANTHER" id="PTHR10192">
    <property type="entry name" value="MOLYBDOPTERIN BIOSYNTHESIS PROTEIN"/>
    <property type="match status" value="1"/>
</dbReference>
<dbReference type="EC" id="2.10.1.1" evidence="11"/>
<evidence type="ECO:0000256" key="11">
    <source>
        <dbReference type="RuleBase" id="RU365090"/>
    </source>
</evidence>
<keyword evidence="8 11" id="KW-0460">Magnesium</keyword>
<dbReference type="Pfam" id="PF03453">
    <property type="entry name" value="MoeA_N"/>
    <property type="match status" value="1"/>
</dbReference>
<evidence type="ECO:0000256" key="10">
    <source>
        <dbReference type="ARBA" id="ARBA00047317"/>
    </source>
</evidence>
<evidence type="ECO:0000256" key="6">
    <source>
        <dbReference type="ARBA" id="ARBA00022679"/>
    </source>
</evidence>
<dbReference type="Pfam" id="PF00994">
    <property type="entry name" value="MoCF_biosynth"/>
    <property type="match status" value="1"/>
</dbReference>
<evidence type="ECO:0000256" key="2">
    <source>
        <dbReference type="ARBA" id="ARBA00002901"/>
    </source>
</evidence>
<keyword evidence="9 11" id="KW-0501">Molybdenum cofactor biosynthesis</keyword>
<dbReference type="Gene3D" id="2.40.340.10">
    <property type="entry name" value="MoeA, C-terminal, domain IV"/>
    <property type="match status" value="1"/>
</dbReference>
<dbReference type="EMBL" id="JAAQPH010000028">
    <property type="protein sequence ID" value="NIA71911.1"/>
    <property type="molecule type" value="Genomic_DNA"/>
</dbReference>
<dbReference type="AlphaFoldDB" id="A0A967KI43"/>
<evidence type="ECO:0000256" key="8">
    <source>
        <dbReference type="ARBA" id="ARBA00022842"/>
    </source>
</evidence>
<dbReference type="GO" id="GO:0046872">
    <property type="term" value="F:metal ion binding"/>
    <property type="evidence" value="ECO:0007669"/>
    <property type="project" value="UniProtKB-UniRule"/>
</dbReference>
<organism evidence="13 14">
    <name type="scientific">Pelagibius litoralis</name>
    <dbReference type="NCBI Taxonomy" id="374515"/>
    <lineage>
        <taxon>Bacteria</taxon>
        <taxon>Pseudomonadati</taxon>
        <taxon>Pseudomonadota</taxon>
        <taxon>Alphaproteobacteria</taxon>
        <taxon>Rhodospirillales</taxon>
        <taxon>Rhodovibrionaceae</taxon>
        <taxon>Pelagibius</taxon>
    </lineage>
</organism>
<dbReference type="FunFam" id="3.40.980.10:FF:000004">
    <property type="entry name" value="Molybdopterin molybdenumtransferase"/>
    <property type="match status" value="1"/>
</dbReference>
<dbReference type="InterPro" id="IPR038987">
    <property type="entry name" value="MoeA-like"/>
</dbReference>
<dbReference type="RefSeq" id="WP_167230306.1">
    <property type="nucleotide sequence ID" value="NZ_JAAQPH010000028.1"/>
</dbReference>
<evidence type="ECO:0000313" key="14">
    <source>
        <dbReference type="Proteomes" id="UP000761264"/>
    </source>
</evidence>
<dbReference type="Gene3D" id="2.170.190.11">
    <property type="entry name" value="Molybdopterin biosynthesis moea protein, domain 3"/>
    <property type="match status" value="1"/>
</dbReference>
<dbReference type="GO" id="GO:0006777">
    <property type="term" value="P:Mo-molybdopterin cofactor biosynthetic process"/>
    <property type="evidence" value="ECO:0007669"/>
    <property type="project" value="UniProtKB-UniRule"/>
</dbReference>
<evidence type="ECO:0000256" key="3">
    <source>
        <dbReference type="ARBA" id="ARBA00005046"/>
    </source>
</evidence>
<protein>
    <recommendedName>
        <fullName evidence="11">Molybdopterin molybdenumtransferase</fullName>
        <ecNumber evidence="11">2.10.1.1</ecNumber>
    </recommendedName>
</protein>
<dbReference type="InterPro" id="IPR036135">
    <property type="entry name" value="MoeA_linker/N_sf"/>
</dbReference>
<sequence length="421" mass="44734">MAQLTDDCFAQGGPLMRVEEARSLLAGSITAVTDSETVPLTEALGRILAEDIASPVDIPPAPNSAVDGYAVYHADLNPDAETRLPIAGRITAGQQDLPAPPRGSAIRIFTGARLPDGPDTVMMQEDCAVDGDPEAPWVVIRPGIKKGSNARKAGEDVEKDSIVLHRGQRLRAQDVGQAAAVGRREVTVSQRLRVALFSTGDELREPGAALDDGAIYDSNRYTIHALLSGLGCRVDDLGILPDRLDAVRSALGAAEGKHDLIVTSGGVSVGEEDHVKTAVEALGKLHLWRLAVKPGRPIALGQVGRVPFVGLPGNPVAVVVTFLNIVRPVILRMMGGNDTPPHTFRVRAGFDHKKKLDRREWVRARLVDGASGLTAEKFAREGAGILSSLVAADGLVELPEDLTRLEAGAMVDFLPFSEVTQ</sequence>
<gene>
    <name evidence="13" type="ORF">HBA54_25255</name>
</gene>
<evidence type="ECO:0000259" key="12">
    <source>
        <dbReference type="SMART" id="SM00852"/>
    </source>
</evidence>
<dbReference type="NCBIfam" id="NF045515">
    <property type="entry name" value="Glp_gephyrin"/>
    <property type="match status" value="1"/>
</dbReference>
<dbReference type="InterPro" id="IPR036688">
    <property type="entry name" value="MoeA_C_domain_IV_sf"/>
</dbReference>
<dbReference type="SMART" id="SM00852">
    <property type="entry name" value="MoCF_biosynth"/>
    <property type="match status" value="1"/>
</dbReference>
<dbReference type="InterPro" id="IPR001453">
    <property type="entry name" value="MoaB/Mog_dom"/>
</dbReference>
<dbReference type="Proteomes" id="UP000761264">
    <property type="component" value="Unassembled WGS sequence"/>
</dbReference>
<dbReference type="Pfam" id="PF03454">
    <property type="entry name" value="MoeA_C"/>
    <property type="match status" value="1"/>
</dbReference>
<dbReference type="InterPro" id="IPR005111">
    <property type="entry name" value="MoeA_C_domain_IV"/>
</dbReference>
<feature type="domain" description="MoaB/Mog" evidence="12">
    <location>
        <begin position="195"/>
        <end position="332"/>
    </location>
</feature>
<comment type="similarity">
    <text evidence="4 11">Belongs to the MoeA family.</text>
</comment>
<keyword evidence="7 11" id="KW-0479">Metal-binding</keyword>
<dbReference type="CDD" id="cd00887">
    <property type="entry name" value="MoeA"/>
    <property type="match status" value="1"/>
</dbReference>
<evidence type="ECO:0000313" key="13">
    <source>
        <dbReference type="EMBL" id="NIA71911.1"/>
    </source>
</evidence>
<dbReference type="Gene3D" id="3.40.980.10">
    <property type="entry name" value="MoaB/Mog-like domain"/>
    <property type="match status" value="1"/>
</dbReference>
<dbReference type="PROSITE" id="PS01079">
    <property type="entry name" value="MOCF_BIOSYNTHESIS_2"/>
    <property type="match status" value="1"/>
</dbReference>
<dbReference type="Gene3D" id="3.90.105.10">
    <property type="entry name" value="Molybdopterin biosynthesis moea protein, domain 2"/>
    <property type="match status" value="1"/>
</dbReference>
<keyword evidence="14" id="KW-1185">Reference proteome</keyword>
<dbReference type="GO" id="GO:0061599">
    <property type="term" value="F:molybdopterin molybdotransferase activity"/>
    <property type="evidence" value="ECO:0007669"/>
    <property type="project" value="UniProtKB-UniRule"/>
</dbReference>
<evidence type="ECO:0000256" key="1">
    <source>
        <dbReference type="ARBA" id="ARBA00001946"/>
    </source>
</evidence>
<dbReference type="SUPFAM" id="SSF63882">
    <property type="entry name" value="MoeA N-terminal region -like"/>
    <property type="match status" value="1"/>
</dbReference>
<accession>A0A967KI43</accession>
<proteinExistence type="inferred from homology"/>
<dbReference type="InterPro" id="IPR005110">
    <property type="entry name" value="MoeA_linker/N"/>
</dbReference>
<evidence type="ECO:0000256" key="7">
    <source>
        <dbReference type="ARBA" id="ARBA00022723"/>
    </source>
</evidence>
<comment type="cofactor">
    <cofactor evidence="1 11">
        <name>Mg(2+)</name>
        <dbReference type="ChEBI" id="CHEBI:18420"/>
    </cofactor>
</comment>
<evidence type="ECO:0000256" key="4">
    <source>
        <dbReference type="ARBA" id="ARBA00010763"/>
    </source>
</evidence>
<comment type="catalytic activity">
    <reaction evidence="10">
        <text>adenylyl-molybdopterin + molybdate = Mo-molybdopterin + AMP + H(+)</text>
        <dbReference type="Rhea" id="RHEA:35047"/>
        <dbReference type="ChEBI" id="CHEBI:15378"/>
        <dbReference type="ChEBI" id="CHEBI:36264"/>
        <dbReference type="ChEBI" id="CHEBI:62727"/>
        <dbReference type="ChEBI" id="CHEBI:71302"/>
        <dbReference type="ChEBI" id="CHEBI:456215"/>
        <dbReference type="EC" id="2.10.1.1"/>
    </reaction>
</comment>
<dbReference type="NCBIfam" id="TIGR00177">
    <property type="entry name" value="molyb_syn"/>
    <property type="match status" value="1"/>
</dbReference>
<reference evidence="13" key="1">
    <citation type="submission" date="2020-03" db="EMBL/GenBank/DDBJ databases">
        <title>Genome of Pelagibius litoralis DSM 21314T.</title>
        <authorList>
            <person name="Wang G."/>
        </authorList>
    </citation>
    <scope>NUCLEOTIDE SEQUENCE</scope>
    <source>
        <strain evidence="13">DSM 21314</strain>
    </source>
</reference>
<dbReference type="InterPro" id="IPR008284">
    <property type="entry name" value="MoCF_biosynth_CS"/>
</dbReference>
<dbReference type="SUPFAM" id="SSF63867">
    <property type="entry name" value="MoeA C-terminal domain-like"/>
    <property type="match status" value="1"/>
</dbReference>
<keyword evidence="6 11" id="KW-0808">Transferase</keyword>
<comment type="caution">
    <text evidence="13">The sequence shown here is derived from an EMBL/GenBank/DDBJ whole genome shotgun (WGS) entry which is preliminary data.</text>
</comment>
<dbReference type="InterPro" id="IPR036425">
    <property type="entry name" value="MoaB/Mog-like_dom_sf"/>
</dbReference>
<dbReference type="GO" id="GO:0005829">
    <property type="term" value="C:cytosol"/>
    <property type="evidence" value="ECO:0007669"/>
    <property type="project" value="TreeGrafter"/>
</dbReference>
<name>A0A967KI43_9PROT</name>
<evidence type="ECO:0000256" key="9">
    <source>
        <dbReference type="ARBA" id="ARBA00023150"/>
    </source>
</evidence>
<keyword evidence="5 11" id="KW-0500">Molybdenum</keyword>
<evidence type="ECO:0000256" key="5">
    <source>
        <dbReference type="ARBA" id="ARBA00022505"/>
    </source>
</evidence>
<comment type="function">
    <text evidence="2 11">Catalyzes the insertion of molybdate into adenylated molybdopterin with the concomitant release of AMP.</text>
</comment>
<comment type="pathway">
    <text evidence="3 11">Cofactor biosynthesis; molybdopterin biosynthesis.</text>
</comment>
<dbReference type="SUPFAM" id="SSF53218">
    <property type="entry name" value="Molybdenum cofactor biosynthesis proteins"/>
    <property type="match status" value="1"/>
</dbReference>
<dbReference type="PANTHER" id="PTHR10192:SF5">
    <property type="entry name" value="GEPHYRIN"/>
    <property type="match status" value="1"/>
</dbReference>